<feature type="region of interest" description="Disordered" evidence="2">
    <location>
        <begin position="1"/>
        <end position="27"/>
    </location>
</feature>
<dbReference type="Gene3D" id="3.30.370.10">
    <property type="entry name" value="Barstar-like"/>
    <property type="match status" value="1"/>
</dbReference>
<evidence type="ECO:0000256" key="1">
    <source>
        <dbReference type="ARBA" id="ARBA00006845"/>
    </source>
</evidence>
<dbReference type="AlphaFoldDB" id="A0AAU8A315"/>
<feature type="compositionally biased region" description="Basic and acidic residues" evidence="2">
    <location>
        <begin position="13"/>
        <end position="27"/>
    </location>
</feature>
<protein>
    <submittedName>
        <fullName evidence="4">Barstar family protein</fullName>
    </submittedName>
</protein>
<dbReference type="InterPro" id="IPR000468">
    <property type="entry name" value="Barstar"/>
</dbReference>
<comment type="similarity">
    <text evidence="1">Belongs to the barstar family.</text>
</comment>
<sequence>MNILPENISSASVEDHSRAENWDRNDQADREASAASIYAQGGLSRLQTYAANQDLGKKVTASWRAALAIRDAGPPAMLRSVRPNIVQSIRAFRTSDLAEAATELGQHFVYAACTNANTKGEVLEAIANAYMFTKQQAKNFDPLLDALTTLVDKAGPQPGFVVVLEGLPCTQKFDKEARETLLDVFRDAVEFWSERRVPYRVFYSFA</sequence>
<dbReference type="Pfam" id="PF01337">
    <property type="entry name" value="Barstar"/>
    <property type="match status" value="1"/>
</dbReference>
<name>A0AAU8A315_9BURK</name>
<proteinExistence type="inferred from homology"/>
<dbReference type="RefSeq" id="WP_353439049.1">
    <property type="nucleotide sequence ID" value="NZ_CP099959.1"/>
</dbReference>
<evidence type="ECO:0000256" key="2">
    <source>
        <dbReference type="SAM" id="MobiDB-lite"/>
    </source>
</evidence>
<evidence type="ECO:0000259" key="3">
    <source>
        <dbReference type="Pfam" id="PF01337"/>
    </source>
</evidence>
<dbReference type="InterPro" id="IPR035905">
    <property type="entry name" value="Barstar-like_sf"/>
</dbReference>
<accession>A0AAU8A315</accession>
<reference evidence="4" key="1">
    <citation type="submission" date="2022-06" db="EMBL/GenBank/DDBJ databases">
        <title>New Polynucleobacter species.</title>
        <authorList>
            <person name="Hahn M.W."/>
        </authorList>
    </citation>
    <scope>NUCLEOTIDE SEQUENCE</scope>
    <source>
        <strain evidence="4">UK-FUSCHL-C3</strain>
    </source>
</reference>
<organism evidence="4">
    <name type="scientific">Polynucleobacter sp. UK-FUSCHL-C3</name>
    <dbReference type="NCBI Taxonomy" id="2955208"/>
    <lineage>
        <taxon>Bacteria</taxon>
        <taxon>Pseudomonadati</taxon>
        <taxon>Pseudomonadota</taxon>
        <taxon>Betaproteobacteria</taxon>
        <taxon>Burkholderiales</taxon>
        <taxon>Burkholderiaceae</taxon>
        <taxon>Polynucleobacter</taxon>
    </lineage>
</organism>
<dbReference type="SUPFAM" id="SSF52038">
    <property type="entry name" value="Barstar-related"/>
    <property type="match status" value="1"/>
</dbReference>
<dbReference type="EMBL" id="CP099959">
    <property type="protein sequence ID" value="XCC57922.1"/>
    <property type="molecule type" value="Genomic_DNA"/>
</dbReference>
<feature type="domain" description="Barstar (barnase inhibitor)" evidence="3">
    <location>
        <begin position="107"/>
        <end position="203"/>
    </location>
</feature>
<evidence type="ECO:0000313" key="4">
    <source>
        <dbReference type="EMBL" id="XCC57922.1"/>
    </source>
</evidence>
<gene>
    <name evidence="4" type="ORF">NKE59_01140</name>
</gene>